<accession>A0A392NI37</accession>
<dbReference type="EMBL" id="LXQA010038481">
    <property type="protein sequence ID" value="MCH98765.1"/>
    <property type="molecule type" value="Genomic_DNA"/>
</dbReference>
<protein>
    <submittedName>
        <fullName evidence="1">Uncharacterized protein</fullName>
    </submittedName>
</protein>
<reference evidence="1 2" key="1">
    <citation type="journal article" date="2018" name="Front. Plant Sci.">
        <title>Red Clover (Trifolium pratense) and Zigzag Clover (T. medium) - A Picture of Genomic Similarities and Differences.</title>
        <authorList>
            <person name="Dluhosova J."/>
            <person name="Istvanek J."/>
            <person name="Nedelnik J."/>
            <person name="Repkova J."/>
        </authorList>
    </citation>
    <scope>NUCLEOTIDE SEQUENCE [LARGE SCALE GENOMIC DNA]</scope>
    <source>
        <strain evidence="2">cv. 10/8</strain>
        <tissue evidence="1">Leaf</tissue>
    </source>
</reference>
<dbReference type="Proteomes" id="UP000265520">
    <property type="component" value="Unassembled WGS sequence"/>
</dbReference>
<sequence>MEDLIPPSSCSAPVLPIGHYADAGISKKSFHVSKKIMAKADTKQSTKDSSINRDSGNFVKANNFISHATPHVWSADIISNVDSDENQQNRKMPGSKTATEVTLSKTCCSSQSCEISNANQNHEATISKTGSTEVTTFTSIGDCCNEIEKVSTEQNHGVPVSFEPDEEKNMSSFSSDIFEDSRGYSMVNAMQPEDCSHSTIIVSHPGINSNHD</sequence>
<name>A0A392NI37_9FABA</name>
<comment type="caution">
    <text evidence="1">The sequence shown here is derived from an EMBL/GenBank/DDBJ whole genome shotgun (WGS) entry which is preliminary data.</text>
</comment>
<evidence type="ECO:0000313" key="1">
    <source>
        <dbReference type="EMBL" id="MCH98765.1"/>
    </source>
</evidence>
<keyword evidence="2" id="KW-1185">Reference proteome</keyword>
<dbReference type="AlphaFoldDB" id="A0A392NI37"/>
<organism evidence="1 2">
    <name type="scientific">Trifolium medium</name>
    <dbReference type="NCBI Taxonomy" id="97028"/>
    <lineage>
        <taxon>Eukaryota</taxon>
        <taxon>Viridiplantae</taxon>
        <taxon>Streptophyta</taxon>
        <taxon>Embryophyta</taxon>
        <taxon>Tracheophyta</taxon>
        <taxon>Spermatophyta</taxon>
        <taxon>Magnoliopsida</taxon>
        <taxon>eudicotyledons</taxon>
        <taxon>Gunneridae</taxon>
        <taxon>Pentapetalae</taxon>
        <taxon>rosids</taxon>
        <taxon>fabids</taxon>
        <taxon>Fabales</taxon>
        <taxon>Fabaceae</taxon>
        <taxon>Papilionoideae</taxon>
        <taxon>50 kb inversion clade</taxon>
        <taxon>NPAAA clade</taxon>
        <taxon>Hologalegina</taxon>
        <taxon>IRL clade</taxon>
        <taxon>Trifolieae</taxon>
        <taxon>Trifolium</taxon>
    </lineage>
</organism>
<proteinExistence type="predicted"/>
<evidence type="ECO:0000313" key="2">
    <source>
        <dbReference type="Proteomes" id="UP000265520"/>
    </source>
</evidence>